<feature type="region of interest" description="Disordered" evidence="1">
    <location>
        <begin position="1492"/>
        <end position="1532"/>
    </location>
</feature>
<feature type="region of interest" description="Disordered" evidence="1">
    <location>
        <begin position="1316"/>
        <end position="1480"/>
    </location>
</feature>
<feature type="compositionally biased region" description="Low complexity" evidence="1">
    <location>
        <begin position="228"/>
        <end position="253"/>
    </location>
</feature>
<feature type="region of interest" description="Disordered" evidence="1">
    <location>
        <begin position="1649"/>
        <end position="1677"/>
    </location>
</feature>
<feature type="compositionally biased region" description="Acidic residues" evidence="1">
    <location>
        <begin position="493"/>
        <end position="510"/>
    </location>
</feature>
<feature type="compositionally biased region" description="Polar residues" evidence="1">
    <location>
        <begin position="919"/>
        <end position="943"/>
    </location>
</feature>
<feature type="compositionally biased region" description="Basic and acidic residues" evidence="1">
    <location>
        <begin position="967"/>
        <end position="983"/>
    </location>
</feature>
<evidence type="ECO:0000313" key="3">
    <source>
        <dbReference type="Proteomes" id="UP000245884"/>
    </source>
</evidence>
<feature type="compositionally biased region" description="Polar residues" evidence="1">
    <location>
        <begin position="754"/>
        <end position="764"/>
    </location>
</feature>
<feature type="compositionally biased region" description="Low complexity" evidence="1">
    <location>
        <begin position="1028"/>
        <end position="1041"/>
    </location>
</feature>
<dbReference type="EMBL" id="KZ819669">
    <property type="protein sequence ID" value="PWN26994.1"/>
    <property type="molecule type" value="Genomic_DNA"/>
</dbReference>
<feature type="compositionally biased region" description="Basic residues" evidence="1">
    <location>
        <begin position="515"/>
        <end position="525"/>
    </location>
</feature>
<keyword evidence="3" id="KW-1185">Reference proteome</keyword>
<feature type="region of interest" description="Disordered" evidence="1">
    <location>
        <begin position="28"/>
        <end position="165"/>
    </location>
</feature>
<accession>A0A316UPU9</accession>
<organism evidence="2 3">
    <name type="scientific">Jaminaea rosea</name>
    <dbReference type="NCBI Taxonomy" id="1569628"/>
    <lineage>
        <taxon>Eukaryota</taxon>
        <taxon>Fungi</taxon>
        <taxon>Dikarya</taxon>
        <taxon>Basidiomycota</taxon>
        <taxon>Ustilaginomycotina</taxon>
        <taxon>Exobasidiomycetes</taxon>
        <taxon>Microstromatales</taxon>
        <taxon>Microstromatales incertae sedis</taxon>
        <taxon>Jaminaea</taxon>
    </lineage>
</organism>
<feature type="compositionally biased region" description="Basic and acidic residues" evidence="1">
    <location>
        <begin position="1430"/>
        <end position="1441"/>
    </location>
</feature>
<feature type="compositionally biased region" description="Polar residues" evidence="1">
    <location>
        <begin position="118"/>
        <end position="137"/>
    </location>
</feature>
<feature type="compositionally biased region" description="Polar residues" evidence="1">
    <location>
        <begin position="1492"/>
        <end position="1519"/>
    </location>
</feature>
<feature type="compositionally biased region" description="Polar residues" evidence="1">
    <location>
        <begin position="450"/>
        <end position="468"/>
    </location>
</feature>
<feature type="compositionally biased region" description="Polar residues" evidence="1">
    <location>
        <begin position="1418"/>
        <end position="1429"/>
    </location>
</feature>
<feature type="region of interest" description="Disordered" evidence="1">
    <location>
        <begin position="1547"/>
        <end position="1569"/>
    </location>
</feature>
<feature type="compositionally biased region" description="Polar residues" evidence="1">
    <location>
        <begin position="1457"/>
        <end position="1467"/>
    </location>
</feature>
<proteinExistence type="predicted"/>
<feature type="compositionally biased region" description="Low complexity" evidence="1">
    <location>
        <begin position="715"/>
        <end position="727"/>
    </location>
</feature>
<feature type="compositionally biased region" description="Polar residues" evidence="1">
    <location>
        <begin position="1161"/>
        <end position="1171"/>
    </location>
</feature>
<evidence type="ECO:0000256" key="1">
    <source>
        <dbReference type="SAM" id="MobiDB-lite"/>
    </source>
</evidence>
<feature type="compositionally biased region" description="Polar residues" evidence="1">
    <location>
        <begin position="728"/>
        <end position="740"/>
    </location>
</feature>
<feature type="region of interest" description="Disordered" evidence="1">
    <location>
        <begin position="339"/>
        <end position="470"/>
    </location>
</feature>
<name>A0A316UPU9_9BASI</name>
<feature type="compositionally biased region" description="Basic and acidic residues" evidence="1">
    <location>
        <begin position="1376"/>
        <end position="1385"/>
    </location>
</feature>
<feature type="compositionally biased region" description="Polar residues" evidence="1">
    <location>
        <begin position="1079"/>
        <end position="1106"/>
    </location>
</feature>
<feature type="compositionally biased region" description="Polar residues" evidence="1">
    <location>
        <begin position="1202"/>
        <end position="1227"/>
    </location>
</feature>
<gene>
    <name evidence="2" type="ORF">BDZ90DRAFT_232574</name>
</gene>
<feature type="compositionally biased region" description="Low complexity" evidence="1">
    <location>
        <begin position="48"/>
        <end position="62"/>
    </location>
</feature>
<feature type="compositionally biased region" description="Low complexity" evidence="1">
    <location>
        <begin position="998"/>
        <end position="1009"/>
    </location>
</feature>
<feature type="compositionally biased region" description="Polar residues" evidence="1">
    <location>
        <begin position="829"/>
        <end position="838"/>
    </location>
</feature>
<dbReference type="Proteomes" id="UP000245884">
    <property type="component" value="Unassembled WGS sequence"/>
</dbReference>
<feature type="region of interest" description="Disordered" evidence="1">
    <location>
        <begin position="634"/>
        <end position="653"/>
    </location>
</feature>
<feature type="region of interest" description="Disordered" evidence="1">
    <location>
        <begin position="779"/>
        <end position="1232"/>
    </location>
</feature>
<dbReference type="RefSeq" id="XP_025361606.1">
    <property type="nucleotide sequence ID" value="XM_025506306.1"/>
</dbReference>
<dbReference type="OrthoDB" id="9972196at2759"/>
<reference evidence="2 3" key="1">
    <citation type="journal article" date="2018" name="Mol. Biol. Evol.">
        <title>Broad Genomic Sampling Reveals a Smut Pathogenic Ancestry of the Fungal Clade Ustilaginomycotina.</title>
        <authorList>
            <person name="Kijpornyongpan T."/>
            <person name="Mondo S.J."/>
            <person name="Barry K."/>
            <person name="Sandor L."/>
            <person name="Lee J."/>
            <person name="Lipzen A."/>
            <person name="Pangilinan J."/>
            <person name="LaButti K."/>
            <person name="Hainaut M."/>
            <person name="Henrissat B."/>
            <person name="Grigoriev I.V."/>
            <person name="Spatafora J.W."/>
            <person name="Aime M.C."/>
        </authorList>
    </citation>
    <scope>NUCLEOTIDE SEQUENCE [LARGE SCALE GENOMIC DNA]</scope>
    <source>
        <strain evidence="2 3">MCA 5214</strain>
    </source>
</reference>
<feature type="region of interest" description="Disordered" evidence="1">
    <location>
        <begin position="715"/>
        <end position="766"/>
    </location>
</feature>
<evidence type="ECO:0000313" key="2">
    <source>
        <dbReference type="EMBL" id="PWN26994.1"/>
    </source>
</evidence>
<feature type="region of interest" description="Disordered" evidence="1">
    <location>
        <begin position="225"/>
        <end position="306"/>
    </location>
</feature>
<sequence length="1677" mass="179424">MSSSRVEAHDEDAVARLHARMLAANFQPEVEDYDSPSSTHDYHQQQWSYQPHLPSSSSSYLLHPRDASPVIGGGGSAAAGPSSRRGSHGPGASWPRTRDLSTSSSVPFGGASRRGEQRNFSGAISSHRAPTTASQRHFLTVIPPEDFPSHPRSLSASSSREHSRRGTLLPLYPTLNGQLYAIAREYGLPSIGGLAIYLCEDAEGNSGPRIGEASWQALWSAYFDEEQQQQQHSEDSPLPSSRFPASPFRSPSFQHEARSASSQLRSPAFPPSQSRSASRRIPSSGSSVGRTSPLPPTSEADYSGARPGSRLAAALPIVGRVEWTVERQRAAWWPGWAGEALESSSDTPNRAQAARRTRSLKLSKGLTPAKPDLRIISAPVRGNLQERSEDDASPPAHTVTPSEQQKSSRHASHDSRASRNTLGSRSSVVDRGVEPAQPSSPRHWRPTGGSIHSQSQPLAHATSQQSIPAENATYAGYSVLLGDDADTKRDAAQEDEDGEDEEIEEIDDDADRTQRRSKPVSRHVSKASMELRRQTQDDFPASVRSDARTDPRSSMQRQPFEIVPDSDESMWQALRDAPPPPADDHGVDLEEQPQRHFLGGRDAGHVTDWIQRTAQSPDLLRDRSAFVQEDIQHDLDGQSEVDDGEAAVPPQDDVKDVMELWAATAAAPAPSSQAQVAQVYGNSLAVSRQASAPQLLSPIALDDMAAFGGAPPQLGNLASSGASNSSSLPHEQPQQPNVNLTALKPPQPPRSPGDASTRSNSTEVSGLEDFERALELLSPVASGNGHGSPSLAALRLDNGGKKMSSRDSLAAARTLSTSVTPSPRWLQKNRGSTQGNQLRQREIRETGSAAGRRPFSSPATAVAPSPQFLASVSATPATVERTPRNESGKSLDASYVFPPGRTVIPPVSSPLRGFASLEESPQQPLEKQSVTGDGSPGVTAQQQVDHDEQPLNDGEASRSPSLGKRSPVSDRHSPTIESIREDGTGASEVDEVPEIRDSASAAPSSRAASIIEHHAAELDDEEERFAEETAAGGMTASSSSAFTLGAETDAQTEGEADFGDDVTPDYDTSQASARGMGRSTPTYSHADSTLDSSSHAPRSYGLQSPTRSRHSGQHDEQSVVIYDSPGSASSIATELRDERRDFGEPGEAQPLDEDHTEQQQHYRQLASSPRTSHSKPEPAARSSDPDTTVQPLPPRVVDFDPTFSSPATMHRTSLDSQQSRATSSPQESHFWKHTVVAPPNDHGYGHEAAPSSTFPPGTPVSYASTEAAVTPAMHHLPRAIDGLSPQSISGGGSEENVPPSISRMIRGQSFSASSIAVTPERLLTPTDEPEQAVSEEHSHTPVARVENVSPAQEVKHESVSDVRPMSYQSSDGWSQEDGRYSHFYDEPLQSGSNSGTTSNLSRLGEYGPETPSFYLEQQLDSSRPTSFQPSDKDVENRRSGSDGEGIGLGFSPGPSPLATQPPFNEQLSEAPAPPTDVSDDLDAMLSSINAFNSSERGWSRPSSARSRGTTSPHAPTQQDGRAPSRNVFEDRDVATMTQNTREAVRSALTNSERFAHERVPARSSLTSSKSMTNLQGLSHAQGLAARRSLSPHRRASIGELKLAALSPRAATLFATLPPSPSVPEHAFAGAAAAAGQMQPMSPLSTTVFGERATRPGVAPSESEEGGEGEDDRLLGAQ</sequence>
<feature type="compositionally biased region" description="Acidic residues" evidence="1">
    <location>
        <begin position="1661"/>
        <end position="1670"/>
    </location>
</feature>
<feature type="compositionally biased region" description="Low complexity" evidence="1">
    <location>
        <begin position="265"/>
        <end position="287"/>
    </location>
</feature>
<feature type="compositionally biased region" description="Basic and acidic residues" evidence="1">
    <location>
        <begin position="1134"/>
        <end position="1143"/>
    </location>
</feature>
<dbReference type="GeneID" id="37028129"/>
<feature type="compositionally biased region" description="Polar residues" evidence="1">
    <location>
        <begin position="35"/>
        <end position="47"/>
    </location>
</feature>
<protein>
    <submittedName>
        <fullName evidence="2">Uncharacterized protein</fullName>
    </submittedName>
</protein>
<feature type="region of interest" description="Disordered" evidence="1">
    <location>
        <begin position="485"/>
        <end position="566"/>
    </location>
</feature>
<feature type="compositionally biased region" description="Acidic residues" evidence="1">
    <location>
        <begin position="1050"/>
        <end position="1064"/>
    </location>
</feature>
<feature type="compositionally biased region" description="Low complexity" evidence="1">
    <location>
        <begin position="1388"/>
        <end position="1401"/>
    </location>
</feature>